<reference evidence="1 2" key="1">
    <citation type="submission" date="2020-06" db="EMBL/GenBank/DDBJ databases">
        <title>Sphingomonas hominis sp. nov., a member of the Sphingomonas, isolated from the hair of a 22-year-old girl.</title>
        <authorList>
            <person name="Zhang D.-F."/>
            <person name="Cui X.-W."/>
        </authorList>
    </citation>
    <scope>NUCLEOTIDE SEQUENCE [LARGE SCALE GENOMIC DNA]</scope>
    <source>
        <strain evidence="1 2">HHU CXW</strain>
    </source>
</reference>
<dbReference type="InterPro" id="IPR011738">
    <property type="entry name" value="Phage_CHP"/>
</dbReference>
<accession>A0ABX2JD94</accession>
<dbReference type="InterPro" id="IPR021146">
    <property type="entry name" value="Phage_gp6-like_head-tail"/>
</dbReference>
<evidence type="ECO:0000313" key="2">
    <source>
        <dbReference type="Proteomes" id="UP000621447"/>
    </source>
</evidence>
<keyword evidence="2" id="KW-1185">Reference proteome</keyword>
<dbReference type="InterPro" id="IPR006450">
    <property type="entry name" value="Phage_HK97_gp6-like"/>
</dbReference>
<proteinExistence type="predicted"/>
<protein>
    <submittedName>
        <fullName evidence="1">Phage gp6-like head-tail connector protein</fullName>
    </submittedName>
</protein>
<gene>
    <name evidence="1" type="ORF">HRV97_03165</name>
</gene>
<organism evidence="1 2">
    <name type="scientific">Sphingomonas hominis</name>
    <dbReference type="NCBI Taxonomy" id="2741495"/>
    <lineage>
        <taxon>Bacteria</taxon>
        <taxon>Pseudomonadati</taxon>
        <taxon>Pseudomonadota</taxon>
        <taxon>Alphaproteobacteria</taxon>
        <taxon>Sphingomonadales</taxon>
        <taxon>Sphingomonadaceae</taxon>
        <taxon>Sphingomonas</taxon>
    </lineage>
</organism>
<dbReference type="RefSeq" id="WP_174192211.1">
    <property type="nucleotide sequence ID" value="NZ_JABULH010000001.1"/>
</dbReference>
<dbReference type="NCBIfam" id="TIGR02215">
    <property type="entry name" value="phage_chp_gp8"/>
    <property type="match status" value="1"/>
</dbReference>
<dbReference type="NCBIfam" id="TIGR01560">
    <property type="entry name" value="put_DNA_pack"/>
    <property type="match status" value="1"/>
</dbReference>
<dbReference type="Gene3D" id="1.10.3230.30">
    <property type="entry name" value="Phage gp6-like head-tail connector protein"/>
    <property type="match status" value="1"/>
</dbReference>
<dbReference type="EMBL" id="JABULH010000001">
    <property type="protein sequence ID" value="NTS64161.1"/>
    <property type="molecule type" value="Genomic_DNA"/>
</dbReference>
<name>A0ABX2JD94_9SPHN</name>
<dbReference type="Proteomes" id="UP000621447">
    <property type="component" value="Unassembled WGS sequence"/>
</dbReference>
<comment type="caution">
    <text evidence="1">The sequence shown here is derived from an EMBL/GenBank/DDBJ whole genome shotgun (WGS) entry which is preliminary data.</text>
</comment>
<dbReference type="Pfam" id="PF05135">
    <property type="entry name" value="Phage_connect_1"/>
    <property type="match status" value="1"/>
</dbReference>
<sequence>MRVLVITRPDPVVSLADAKAHCKVEDDSEDALIKAYVAAATSHIDGPDGWLGRALGVQVLEARCGAACGDTIRLPFPPVVELVSISYLDADGVEQMGDLADVEVLGRDLVAASSWPWVGGSSRREAVRIRYRAGYPVDDSGDSPRSTLPAAIRAAILLMTDDLYRNRGTVSPGTVTAVPMSTPVENLLAPFRVYA</sequence>
<dbReference type="CDD" id="cd08054">
    <property type="entry name" value="gp6"/>
    <property type="match status" value="1"/>
</dbReference>
<evidence type="ECO:0000313" key="1">
    <source>
        <dbReference type="EMBL" id="NTS64161.1"/>
    </source>
</evidence>